<protein>
    <recommendedName>
        <fullName evidence="3">PPE family domain-containing protein</fullName>
    </recommendedName>
</protein>
<name>A0ABQ3X1C5_9ACTN</name>
<dbReference type="Proteomes" id="UP000612282">
    <property type="component" value="Unassembled WGS sequence"/>
</dbReference>
<evidence type="ECO:0008006" key="3">
    <source>
        <dbReference type="Google" id="ProtNLM"/>
    </source>
</evidence>
<keyword evidence="2" id="KW-1185">Reference proteome</keyword>
<sequence length="180" mass="18642">MPLDTRLDGDPGSLHVGAQWLRTRLGFEVDGGATSLRSASAEARDGWQGAAGTRFADRMAQAADRTDALRAQIDATAATFSRYGELLATAQGSMATARAIAAANGLLIAGPMILDPIPPPVPSPAAMVLFERQVSGFQMAAQQVATARAQMVTAHAIAEARQGQAAATPPLRPADVIGPR</sequence>
<evidence type="ECO:0000313" key="2">
    <source>
        <dbReference type="Proteomes" id="UP000612282"/>
    </source>
</evidence>
<comment type="caution">
    <text evidence="1">The sequence shown here is derived from an EMBL/GenBank/DDBJ whole genome shotgun (WGS) entry which is preliminary data.</text>
</comment>
<organism evidence="1 2">
    <name type="scientific">Actinoplanes couchii</name>
    <dbReference type="NCBI Taxonomy" id="403638"/>
    <lineage>
        <taxon>Bacteria</taxon>
        <taxon>Bacillati</taxon>
        <taxon>Actinomycetota</taxon>
        <taxon>Actinomycetes</taxon>
        <taxon>Micromonosporales</taxon>
        <taxon>Micromonosporaceae</taxon>
        <taxon>Actinoplanes</taxon>
    </lineage>
</organism>
<accession>A0ABQ3X1C5</accession>
<reference evidence="1 2" key="1">
    <citation type="submission" date="2021-01" db="EMBL/GenBank/DDBJ databases">
        <title>Whole genome shotgun sequence of Actinoplanes couchii NBRC 106145.</title>
        <authorList>
            <person name="Komaki H."/>
            <person name="Tamura T."/>
        </authorList>
    </citation>
    <scope>NUCLEOTIDE SEQUENCE [LARGE SCALE GENOMIC DNA]</scope>
    <source>
        <strain evidence="1 2">NBRC 106145</strain>
    </source>
</reference>
<gene>
    <name evidence="1" type="ORF">Aco03nite_007370</name>
</gene>
<dbReference type="SUPFAM" id="SSF140453">
    <property type="entry name" value="EsxAB dimer-like"/>
    <property type="match status" value="1"/>
</dbReference>
<dbReference type="EMBL" id="BOMG01000014">
    <property type="protein sequence ID" value="GID52333.1"/>
    <property type="molecule type" value="Genomic_DNA"/>
</dbReference>
<dbReference type="InterPro" id="IPR036689">
    <property type="entry name" value="ESAT-6-like_sf"/>
</dbReference>
<dbReference type="InterPro" id="IPR038332">
    <property type="entry name" value="PPE_sf"/>
</dbReference>
<evidence type="ECO:0000313" key="1">
    <source>
        <dbReference type="EMBL" id="GID52333.1"/>
    </source>
</evidence>
<proteinExistence type="predicted"/>
<dbReference type="Gene3D" id="1.20.1260.20">
    <property type="entry name" value="PPE superfamily"/>
    <property type="match status" value="1"/>
</dbReference>